<name>A0A2P2MMN8_RHIMU</name>
<sequence>MSPQIVTGLLTGCSKQSRLSNIQRNSRPDVAHIPHYRRETQVLNCNAVLRMENQGGI</sequence>
<dbReference type="AlphaFoldDB" id="A0A2P2MMN8"/>
<reference evidence="1" key="1">
    <citation type="submission" date="2018-02" db="EMBL/GenBank/DDBJ databases">
        <title>Rhizophora mucronata_Transcriptome.</title>
        <authorList>
            <person name="Meera S.P."/>
            <person name="Sreeshan A."/>
            <person name="Augustine A."/>
        </authorList>
    </citation>
    <scope>NUCLEOTIDE SEQUENCE</scope>
    <source>
        <tissue evidence="1">Leaf</tissue>
    </source>
</reference>
<accession>A0A2P2MMN8</accession>
<evidence type="ECO:0000313" key="1">
    <source>
        <dbReference type="EMBL" id="MBX31453.1"/>
    </source>
</evidence>
<protein>
    <submittedName>
        <fullName evidence="1">Serine/threonine-protein phosphatase PP2A catalytic subunit-like</fullName>
    </submittedName>
</protein>
<proteinExistence type="predicted"/>
<organism evidence="1">
    <name type="scientific">Rhizophora mucronata</name>
    <name type="common">Asiatic mangrove</name>
    <dbReference type="NCBI Taxonomy" id="61149"/>
    <lineage>
        <taxon>Eukaryota</taxon>
        <taxon>Viridiplantae</taxon>
        <taxon>Streptophyta</taxon>
        <taxon>Embryophyta</taxon>
        <taxon>Tracheophyta</taxon>
        <taxon>Spermatophyta</taxon>
        <taxon>Magnoliopsida</taxon>
        <taxon>eudicotyledons</taxon>
        <taxon>Gunneridae</taxon>
        <taxon>Pentapetalae</taxon>
        <taxon>rosids</taxon>
        <taxon>fabids</taxon>
        <taxon>Malpighiales</taxon>
        <taxon>Rhizophoraceae</taxon>
        <taxon>Rhizophora</taxon>
    </lineage>
</organism>
<dbReference type="EMBL" id="GGEC01050969">
    <property type="protein sequence ID" value="MBX31453.1"/>
    <property type="molecule type" value="Transcribed_RNA"/>
</dbReference>